<organism evidence="1 2">
    <name type="scientific">Reticulomyxa filosa</name>
    <dbReference type="NCBI Taxonomy" id="46433"/>
    <lineage>
        <taxon>Eukaryota</taxon>
        <taxon>Sar</taxon>
        <taxon>Rhizaria</taxon>
        <taxon>Retaria</taxon>
        <taxon>Foraminifera</taxon>
        <taxon>Monothalamids</taxon>
        <taxon>Reticulomyxidae</taxon>
        <taxon>Reticulomyxa</taxon>
    </lineage>
</organism>
<dbReference type="Proteomes" id="UP000023152">
    <property type="component" value="Unassembled WGS sequence"/>
</dbReference>
<name>X6MT26_RETFI</name>
<dbReference type="EMBL" id="ASPP01018429">
    <property type="protein sequence ID" value="ETO16260.1"/>
    <property type="molecule type" value="Genomic_DNA"/>
</dbReference>
<comment type="caution">
    <text evidence="1">The sequence shown here is derived from an EMBL/GenBank/DDBJ whole genome shotgun (WGS) entry which is preliminary data.</text>
</comment>
<gene>
    <name evidence="1" type="ORF">RFI_21094</name>
</gene>
<evidence type="ECO:0000313" key="1">
    <source>
        <dbReference type="EMBL" id="ETO16260.1"/>
    </source>
</evidence>
<proteinExistence type="predicted"/>
<accession>X6MT26</accession>
<sequence>MDELAMLLEEGNLSVDRNSKAAADDPYEDLMDFMRSIVYDTSNLSISNCNSNAAKAFDNTHLQQTGFIFFFLPSIFCYICTLQNPDPPKQWLGTCPVNVEYHDQCVRVMIAAAIARGSLGDMLAIVRMILHNK</sequence>
<feature type="non-terminal residue" evidence="1">
    <location>
        <position position="133"/>
    </location>
</feature>
<protein>
    <submittedName>
        <fullName evidence="1">Uncharacterized protein</fullName>
    </submittedName>
</protein>
<dbReference type="AlphaFoldDB" id="X6MT26"/>
<evidence type="ECO:0000313" key="2">
    <source>
        <dbReference type="Proteomes" id="UP000023152"/>
    </source>
</evidence>
<keyword evidence="2" id="KW-1185">Reference proteome</keyword>
<reference evidence="1 2" key="1">
    <citation type="journal article" date="2013" name="Curr. Biol.">
        <title>The Genome of the Foraminiferan Reticulomyxa filosa.</title>
        <authorList>
            <person name="Glockner G."/>
            <person name="Hulsmann N."/>
            <person name="Schleicher M."/>
            <person name="Noegel A.A."/>
            <person name="Eichinger L."/>
            <person name="Gallinger C."/>
            <person name="Pawlowski J."/>
            <person name="Sierra R."/>
            <person name="Euteneuer U."/>
            <person name="Pillet L."/>
            <person name="Moustafa A."/>
            <person name="Platzer M."/>
            <person name="Groth M."/>
            <person name="Szafranski K."/>
            <person name="Schliwa M."/>
        </authorList>
    </citation>
    <scope>NUCLEOTIDE SEQUENCE [LARGE SCALE GENOMIC DNA]</scope>
</reference>